<comment type="caution">
    <text evidence="1">The sequence shown here is derived from an EMBL/GenBank/DDBJ whole genome shotgun (WGS) entry which is preliminary data.</text>
</comment>
<gene>
    <name evidence="1" type="ORF">HPB50_007990</name>
</gene>
<organism evidence="1 2">
    <name type="scientific">Hyalomma asiaticum</name>
    <name type="common">Tick</name>
    <dbReference type="NCBI Taxonomy" id="266040"/>
    <lineage>
        <taxon>Eukaryota</taxon>
        <taxon>Metazoa</taxon>
        <taxon>Ecdysozoa</taxon>
        <taxon>Arthropoda</taxon>
        <taxon>Chelicerata</taxon>
        <taxon>Arachnida</taxon>
        <taxon>Acari</taxon>
        <taxon>Parasitiformes</taxon>
        <taxon>Ixodida</taxon>
        <taxon>Ixodoidea</taxon>
        <taxon>Ixodidae</taxon>
        <taxon>Hyalomminae</taxon>
        <taxon>Hyalomma</taxon>
    </lineage>
</organism>
<sequence length="627" mass="68257">MPGPRRSSNLVGPATPSTPPARRDGVQETDLAGTLPATTTAATTVLSSPLDHILIFGHGRFQRHVLFCTALAFFTAITHVASLTSLARPVDHWCKPPTDYAYMTVDAWKNASVPLEADGKTRSPCLRYEPPLPYPTDTGFENRTMVPCDAGWDYDADTESDVVSIVVEWNLVCGRRWMLRVMSSVYALGGAVGAPLAGVAADAMGRRPVLCVWLFLVLLCGVSLAFAGTLLLFATLRALLSAAVASVLVTSLVVLFEVTDTQHRALFCSLAMASASFTAALYGEIFYYLELSWNACQVAFMVPTSVLVLAVYMMDESPCWLLAVSNTRRAEQVLTWAAHVNMVDLDVFKERLSGLKAELKKQQETQASLSASILSHDQGARATDLVVNRRLRKRTAVMVGCWFLVFAVFFNLRSIDAMHGNAVARAVLTSLKLTGILVDVHIITRAGRRRTLAFSMVALSAMSLALALVYLLQAPDELLIGVVVSSLLVFDMCVISMFLISAELYPTVVRAAGLAFGYGCGRLGTFVSPFITDIRQAELKGAAYGVAAALLLHFGVMALGLPETTQLQPANTMRDMAAARWALRSPLRLARGSLPLNAKRKRSRSLTRERSSRSQERSSRARDKANR</sequence>
<keyword evidence="2" id="KW-1185">Reference proteome</keyword>
<reference evidence="1" key="1">
    <citation type="submission" date="2020-05" db="EMBL/GenBank/DDBJ databases">
        <title>Large-scale comparative analyses of tick genomes elucidate their genetic diversity and vector capacities.</title>
        <authorList>
            <person name="Jia N."/>
            <person name="Wang J."/>
            <person name="Shi W."/>
            <person name="Du L."/>
            <person name="Sun Y."/>
            <person name="Zhan W."/>
            <person name="Jiang J."/>
            <person name="Wang Q."/>
            <person name="Zhang B."/>
            <person name="Ji P."/>
            <person name="Sakyi L.B."/>
            <person name="Cui X."/>
            <person name="Yuan T."/>
            <person name="Jiang B."/>
            <person name="Yang W."/>
            <person name="Lam T.T.-Y."/>
            <person name="Chang Q."/>
            <person name="Ding S."/>
            <person name="Wang X."/>
            <person name="Zhu J."/>
            <person name="Ruan X."/>
            <person name="Zhao L."/>
            <person name="Wei J."/>
            <person name="Que T."/>
            <person name="Du C."/>
            <person name="Cheng J."/>
            <person name="Dai P."/>
            <person name="Han X."/>
            <person name="Huang E."/>
            <person name="Gao Y."/>
            <person name="Liu J."/>
            <person name="Shao H."/>
            <person name="Ye R."/>
            <person name="Li L."/>
            <person name="Wei W."/>
            <person name="Wang X."/>
            <person name="Wang C."/>
            <person name="Yang T."/>
            <person name="Huo Q."/>
            <person name="Li W."/>
            <person name="Guo W."/>
            <person name="Chen H."/>
            <person name="Zhou L."/>
            <person name="Ni X."/>
            <person name="Tian J."/>
            <person name="Zhou Y."/>
            <person name="Sheng Y."/>
            <person name="Liu T."/>
            <person name="Pan Y."/>
            <person name="Xia L."/>
            <person name="Li J."/>
            <person name="Zhao F."/>
            <person name="Cao W."/>
        </authorList>
    </citation>
    <scope>NUCLEOTIDE SEQUENCE</scope>
    <source>
        <strain evidence="1">Hyas-2018</strain>
    </source>
</reference>
<proteinExistence type="predicted"/>
<accession>A0ACB7RVY3</accession>
<evidence type="ECO:0000313" key="2">
    <source>
        <dbReference type="Proteomes" id="UP000821845"/>
    </source>
</evidence>
<dbReference type="Proteomes" id="UP000821845">
    <property type="component" value="Chromosome 7"/>
</dbReference>
<name>A0ACB7RVY3_HYAAI</name>
<dbReference type="EMBL" id="CM023487">
    <property type="protein sequence ID" value="KAH6925609.1"/>
    <property type="molecule type" value="Genomic_DNA"/>
</dbReference>
<protein>
    <submittedName>
        <fullName evidence="1">Uncharacterized protein</fullName>
    </submittedName>
</protein>
<evidence type="ECO:0000313" key="1">
    <source>
        <dbReference type="EMBL" id="KAH6925609.1"/>
    </source>
</evidence>